<dbReference type="FunFam" id="3.30.160.60:FF:000041">
    <property type="entry name" value="Zinc finger protein ZIC 1"/>
    <property type="match status" value="1"/>
</dbReference>
<evidence type="ECO:0000313" key="10">
    <source>
        <dbReference type="EMBL" id="RCN40270.1"/>
    </source>
</evidence>
<dbReference type="GO" id="GO:0007224">
    <property type="term" value="P:smoothened signaling pathway"/>
    <property type="evidence" value="ECO:0007669"/>
    <property type="project" value="TreeGrafter"/>
</dbReference>
<dbReference type="InterPro" id="IPR036236">
    <property type="entry name" value="Znf_C2H2_sf"/>
</dbReference>
<feature type="region of interest" description="Disordered" evidence="8">
    <location>
        <begin position="123"/>
        <end position="180"/>
    </location>
</feature>
<evidence type="ECO:0000256" key="1">
    <source>
        <dbReference type="ARBA" id="ARBA00004123"/>
    </source>
</evidence>
<evidence type="ECO:0000256" key="8">
    <source>
        <dbReference type="SAM" id="MobiDB-lite"/>
    </source>
</evidence>
<evidence type="ECO:0000259" key="9">
    <source>
        <dbReference type="PROSITE" id="PS50157"/>
    </source>
</evidence>
<reference evidence="10 11" key="1">
    <citation type="submission" date="2014-10" db="EMBL/GenBank/DDBJ databases">
        <title>Draft genome of the hookworm Ancylostoma caninum.</title>
        <authorList>
            <person name="Mitreva M."/>
        </authorList>
    </citation>
    <scope>NUCLEOTIDE SEQUENCE [LARGE SCALE GENOMIC DNA]</scope>
    <source>
        <strain evidence="10 11">Baltimore</strain>
    </source>
</reference>
<evidence type="ECO:0000256" key="4">
    <source>
        <dbReference type="ARBA" id="ARBA00022771"/>
    </source>
</evidence>
<keyword evidence="11" id="KW-1185">Reference proteome</keyword>
<keyword evidence="4 7" id="KW-0863">Zinc-finger</keyword>
<evidence type="ECO:0000313" key="11">
    <source>
        <dbReference type="Proteomes" id="UP000252519"/>
    </source>
</evidence>
<dbReference type="InterPro" id="IPR013087">
    <property type="entry name" value="Znf_C2H2_type"/>
</dbReference>
<dbReference type="PROSITE" id="PS00028">
    <property type="entry name" value="ZINC_FINGER_C2H2_1"/>
    <property type="match status" value="2"/>
</dbReference>
<dbReference type="InterPro" id="IPR043359">
    <property type="entry name" value="GLI-like"/>
</dbReference>
<evidence type="ECO:0000256" key="6">
    <source>
        <dbReference type="ARBA" id="ARBA00023242"/>
    </source>
</evidence>
<dbReference type="SMART" id="SM00355">
    <property type="entry name" value="ZnF_C2H2"/>
    <property type="match status" value="2"/>
</dbReference>
<dbReference type="Pfam" id="PF00096">
    <property type="entry name" value="zf-C2H2"/>
    <property type="match status" value="2"/>
</dbReference>
<feature type="domain" description="C2H2-type" evidence="9">
    <location>
        <begin position="62"/>
        <end position="91"/>
    </location>
</feature>
<protein>
    <submittedName>
        <fullName evidence="10">Zinc finger, C2H2 type</fullName>
    </submittedName>
</protein>
<dbReference type="GO" id="GO:0000978">
    <property type="term" value="F:RNA polymerase II cis-regulatory region sequence-specific DNA binding"/>
    <property type="evidence" value="ECO:0007669"/>
    <property type="project" value="TreeGrafter"/>
</dbReference>
<evidence type="ECO:0000256" key="2">
    <source>
        <dbReference type="ARBA" id="ARBA00022723"/>
    </source>
</evidence>
<organism evidence="10 11">
    <name type="scientific">Ancylostoma caninum</name>
    <name type="common">Dog hookworm</name>
    <dbReference type="NCBI Taxonomy" id="29170"/>
    <lineage>
        <taxon>Eukaryota</taxon>
        <taxon>Metazoa</taxon>
        <taxon>Ecdysozoa</taxon>
        <taxon>Nematoda</taxon>
        <taxon>Chromadorea</taxon>
        <taxon>Rhabditida</taxon>
        <taxon>Rhabditina</taxon>
        <taxon>Rhabditomorpha</taxon>
        <taxon>Strongyloidea</taxon>
        <taxon>Ancylostomatidae</taxon>
        <taxon>Ancylostomatinae</taxon>
        <taxon>Ancylostoma</taxon>
    </lineage>
</organism>
<feature type="domain" description="C2H2-type" evidence="9">
    <location>
        <begin position="92"/>
        <end position="116"/>
    </location>
</feature>
<sequence>MLRIVKGVLKIGKVDKKPSFYASFGVFFSLVLKAKKLCYKCLFPYVAVSRNLLDAILEEKPFPCPHDGCDKTFANSSDRKKHMHVHTSEKPYECKIKGCKKVYSHPSSLRKHMKAHEKNCITPELDESSDSGHASTGTPGDPFLNIKPDINEMPLQFPSSAPLIRPPPYGPPPHYPPPHHPAAMFPAEIYHQFH</sequence>
<dbReference type="PANTHER" id="PTHR45718:SF6">
    <property type="entry name" value="ZINC FINGER PROTEIN GLI2"/>
    <property type="match status" value="1"/>
</dbReference>
<dbReference type="Gene3D" id="3.30.160.60">
    <property type="entry name" value="Classic Zinc Finger"/>
    <property type="match status" value="2"/>
</dbReference>
<proteinExistence type="predicted"/>
<accession>A0A368GB80</accession>
<evidence type="ECO:0000256" key="7">
    <source>
        <dbReference type="PROSITE-ProRule" id="PRU00042"/>
    </source>
</evidence>
<dbReference type="Proteomes" id="UP000252519">
    <property type="component" value="Unassembled WGS sequence"/>
</dbReference>
<gene>
    <name evidence="10" type="ORF">ANCCAN_13802</name>
</gene>
<keyword evidence="6" id="KW-0539">Nucleus</keyword>
<dbReference type="PANTHER" id="PTHR45718">
    <property type="entry name" value="TRANSCRIPTIONAL ACTIVATOR CUBITUS INTERRUPTUS"/>
    <property type="match status" value="1"/>
</dbReference>
<dbReference type="OrthoDB" id="5968217at2759"/>
<dbReference type="GO" id="GO:0005634">
    <property type="term" value="C:nucleus"/>
    <property type="evidence" value="ECO:0007669"/>
    <property type="project" value="UniProtKB-SubCell"/>
</dbReference>
<evidence type="ECO:0000256" key="5">
    <source>
        <dbReference type="ARBA" id="ARBA00022833"/>
    </source>
</evidence>
<keyword evidence="3" id="KW-0677">Repeat</keyword>
<keyword evidence="2" id="KW-0479">Metal-binding</keyword>
<dbReference type="SUPFAM" id="SSF57667">
    <property type="entry name" value="beta-beta-alpha zinc fingers"/>
    <property type="match status" value="1"/>
</dbReference>
<dbReference type="PROSITE" id="PS50157">
    <property type="entry name" value="ZINC_FINGER_C2H2_2"/>
    <property type="match status" value="2"/>
</dbReference>
<dbReference type="GO" id="GO:0008270">
    <property type="term" value="F:zinc ion binding"/>
    <property type="evidence" value="ECO:0007669"/>
    <property type="project" value="UniProtKB-KW"/>
</dbReference>
<evidence type="ECO:0000256" key="3">
    <source>
        <dbReference type="ARBA" id="ARBA00022737"/>
    </source>
</evidence>
<comment type="caution">
    <text evidence="10">The sequence shown here is derived from an EMBL/GenBank/DDBJ whole genome shotgun (WGS) entry which is preliminary data.</text>
</comment>
<comment type="subcellular location">
    <subcellularLocation>
        <location evidence="1">Nucleus</location>
    </subcellularLocation>
</comment>
<dbReference type="STRING" id="29170.A0A368GB80"/>
<dbReference type="EMBL" id="JOJR01000294">
    <property type="protein sequence ID" value="RCN40270.1"/>
    <property type="molecule type" value="Genomic_DNA"/>
</dbReference>
<name>A0A368GB80_ANCCA</name>
<keyword evidence="5" id="KW-0862">Zinc</keyword>
<feature type="compositionally biased region" description="Pro residues" evidence="8">
    <location>
        <begin position="164"/>
        <end position="180"/>
    </location>
</feature>
<dbReference type="AlphaFoldDB" id="A0A368GB80"/>
<dbReference type="GO" id="GO:0000981">
    <property type="term" value="F:DNA-binding transcription factor activity, RNA polymerase II-specific"/>
    <property type="evidence" value="ECO:0007669"/>
    <property type="project" value="TreeGrafter"/>
</dbReference>